<evidence type="ECO:0000256" key="2">
    <source>
        <dbReference type="ARBA" id="ARBA00022927"/>
    </source>
</evidence>
<evidence type="ECO:0000256" key="4">
    <source>
        <dbReference type="SAM" id="MobiDB-lite"/>
    </source>
</evidence>
<feature type="compositionally biased region" description="Polar residues" evidence="4">
    <location>
        <begin position="414"/>
        <end position="433"/>
    </location>
</feature>
<keyword evidence="7" id="KW-0418">Kinase</keyword>
<keyword evidence="3" id="KW-0175">Coiled coil</keyword>
<keyword evidence="7" id="KW-0808">Transferase</keyword>
<dbReference type="Pfam" id="PF10475">
    <property type="entry name" value="Vps54_N"/>
    <property type="match status" value="1"/>
</dbReference>
<dbReference type="InterPro" id="IPR019515">
    <property type="entry name" value="VPS54_N"/>
</dbReference>
<name>A0A8E0RZ79_9TREM</name>
<evidence type="ECO:0000259" key="5">
    <source>
        <dbReference type="Pfam" id="PF10474"/>
    </source>
</evidence>
<evidence type="ECO:0000313" key="7">
    <source>
        <dbReference type="EMBL" id="KAA0197498.1"/>
    </source>
</evidence>
<dbReference type="PANTHER" id="PTHR13258:SF0">
    <property type="entry name" value="SYNDETIN"/>
    <property type="match status" value="1"/>
</dbReference>
<evidence type="ECO:0000256" key="1">
    <source>
        <dbReference type="ARBA" id="ARBA00022448"/>
    </source>
</evidence>
<reference evidence="7" key="1">
    <citation type="submission" date="2019-05" db="EMBL/GenBank/DDBJ databases">
        <title>Annotation for the trematode Fasciolopsis buski.</title>
        <authorList>
            <person name="Choi Y.-J."/>
        </authorList>
    </citation>
    <scope>NUCLEOTIDE SEQUENCE</scope>
    <source>
        <strain evidence="7">HT</strain>
        <tissue evidence="7">Whole worm</tissue>
    </source>
</reference>
<dbReference type="PANTHER" id="PTHR13258">
    <property type="entry name" value="SYNDETIN"/>
    <property type="match status" value="1"/>
</dbReference>
<dbReference type="OrthoDB" id="10263345at2759"/>
<dbReference type="Proteomes" id="UP000728185">
    <property type="component" value="Unassembled WGS sequence"/>
</dbReference>
<dbReference type="GO" id="GO:0005829">
    <property type="term" value="C:cytosol"/>
    <property type="evidence" value="ECO:0007669"/>
    <property type="project" value="GOC"/>
</dbReference>
<dbReference type="Pfam" id="PF10474">
    <property type="entry name" value="Syndetin_C"/>
    <property type="match status" value="1"/>
</dbReference>
<dbReference type="GO" id="GO:0015031">
    <property type="term" value="P:protein transport"/>
    <property type="evidence" value="ECO:0007669"/>
    <property type="project" value="UniProtKB-KW"/>
</dbReference>
<evidence type="ECO:0000256" key="3">
    <source>
        <dbReference type="ARBA" id="ARBA00023054"/>
    </source>
</evidence>
<gene>
    <name evidence="7" type="ORF">FBUS_06318</name>
</gene>
<feature type="compositionally biased region" description="Acidic residues" evidence="4">
    <location>
        <begin position="445"/>
        <end position="460"/>
    </location>
</feature>
<dbReference type="InterPro" id="IPR040047">
    <property type="entry name" value="VPS50"/>
</dbReference>
<dbReference type="AlphaFoldDB" id="A0A8E0RZ79"/>
<dbReference type="EMBL" id="LUCM01002345">
    <property type="protein sequence ID" value="KAA0197498.1"/>
    <property type="molecule type" value="Genomic_DNA"/>
</dbReference>
<protein>
    <submittedName>
        <fullName evidence="7">Non-receptor tyrosine kinase spore lysis A</fullName>
    </submittedName>
</protein>
<dbReference type="GO" id="GO:1990745">
    <property type="term" value="C:EARP complex"/>
    <property type="evidence" value="ECO:0007669"/>
    <property type="project" value="InterPro"/>
</dbReference>
<accession>A0A8E0RZ79</accession>
<keyword evidence="8" id="KW-1185">Reference proteome</keyword>
<dbReference type="InterPro" id="IPR019514">
    <property type="entry name" value="Syndetin_C"/>
</dbReference>
<keyword evidence="2" id="KW-0653">Protein transport</keyword>
<feature type="domain" description="Vacuolar protein sorting-associated protein 54 N-terminal" evidence="6">
    <location>
        <begin position="83"/>
        <end position="377"/>
    </location>
</feature>
<feature type="region of interest" description="Disordered" evidence="4">
    <location>
        <begin position="405"/>
        <end position="478"/>
    </location>
</feature>
<sequence>SPARKCLTIYVDLVPFTFGFQLKFRANPHVSTIKATIPDKNGLVGDTDKFDKNESVNMNHSEMSIPFDSPVLSRDPNVIQETLNKVEEQYYSMTFDSGKYEIESLAGPSCRELSKLKLRLLLLDRQNKAVSRRVSELVLEKHPMYEAELNGVLSLQSDNWETLALCRRIRRFVWLKMSDHALVYSRMTVLRNFRRLSRLRRVLRILRQIRILQQNAHLLDTLLNERNFHAAIELHRESLVLLEDYRQYRCVEPIHVKLHAFGMRIEDLLDAELQMNCDRFSEQSYLTVQQAFELLGSTQTTFAQLHMHYMAAIQRRTLTIVQSFVHPLEEDPEQSCTSRDYAELCLRLPLRSIHTCLQRVCQSLWLTLLCYHQTVLWHQQRACGKRPKQVSSFIVVSPNSPGLTKHDVDPSYFPVNSESNPNRSMSGTENQAPRLNGGVGRDSDLSDDDNQTVSTVEDESFVGRYDENNNSRSADSNGAQSQLFRQWHDYVASKLVASRPRIWTEVSGRVEAILRCVGQFATEMQFDQISSVLKTVNHLVTIGEEFCGSLSTDLLEVLRTSIHKFFRDFHRNIERWSIFCKSRNPENKTFPYHWITIPPVVWLDVYIPVRILTTDLLFSLHRSPLNRPRSDEKRLFDAPYEEHQFPVPGDSGVQSVSGDLTHDSSVGTPTRSLLDRARQKIESPLVQRIVASSSGEVLAGRQKSPLLSNTTLEVLRLIGRYLQMMHLLQPIAGEVMHCVRQMFDYYLYSLLDSTELPERLSQTLKRIAERLIAEDGHPSVLKGVRVFFYQNVHLIRVFPSPSCYLTPLSPVVNPPNFSNSMINACSRRFHFAIFSPVHDHTRPVHLFTWMCAINHHTKDRFALPDNEPMHVLHSISRFQETTSSTDKSSPGLWIAFLQAHLVGVESVIYLADILEQVGLVHFTPCYKCSGQGYSLGPMGNTSAAIASLGKLWPLTQTAHSSSTAIMRAAAAAAATTTTTAVAGTTEAAETNPLVSLVCAVNWTTKQMATVPSAYVNRLHSQVLTPFASGLQLTTQRFGLSEANRTMLWTKMLACIADYLVNAYSHVHACSDEGRGQMLLDVRSLRDLAESVCKVK</sequence>
<dbReference type="GO" id="GO:0000149">
    <property type="term" value="F:SNARE binding"/>
    <property type="evidence" value="ECO:0007669"/>
    <property type="project" value="TreeGrafter"/>
</dbReference>
<dbReference type="GO" id="GO:0032456">
    <property type="term" value="P:endocytic recycling"/>
    <property type="evidence" value="ECO:0007669"/>
    <property type="project" value="InterPro"/>
</dbReference>
<proteinExistence type="predicted"/>
<dbReference type="GO" id="GO:0016301">
    <property type="term" value="F:kinase activity"/>
    <property type="evidence" value="ECO:0007669"/>
    <property type="project" value="UniProtKB-KW"/>
</dbReference>
<organism evidence="7 8">
    <name type="scientific">Fasciolopsis buskii</name>
    <dbReference type="NCBI Taxonomy" id="27845"/>
    <lineage>
        <taxon>Eukaryota</taxon>
        <taxon>Metazoa</taxon>
        <taxon>Spiralia</taxon>
        <taxon>Lophotrochozoa</taxon>
        <taxon>Platyhelminthes</taxon>
        <taxon>Trematoda</taxon>
        <taxon>Digenea</taxon>
        <taxon>Plagiorchiida</taxon>
        <taxon>Echinostomata</taxon>
        <taxon>Echinostomatoidea</taxon>
        <taxon>Fasciolidae</taxon>
        <taxon>Fasciolopsis</taxon>
    </lineage>
</organism>
<evidence type="ECO:0000313" key="8">
    <source>
        <dbReference type="Proteomes" id="UP000728185"/>
    </source>
</evidence>
<comment type="caution">
    <text evidence="7">The sequence shown here is derived from an EMBL/GenBank/DDBJ whole genome shotgun (WGS) entry which is preliminary data.</text>
</comment>
<keyword evidence="1" id="KW-0813">Transport</keyword>
<feature type="non-terminal residue" evidence="7">
    <location>
        <position position="1"/>
    </location>
</feature>
<feature type="domain" description="Syndetin C-terminal" evidence="5">
    <location>
        <begin position="989"/>
        <end position="1095"/>
    </location>
</feature>
<dbReference type="GO" id="GO:0042147">
    <property type="term" value="P:retrograde transport, endosome to Golgi"/>
    <property type="evidence" value="ECO:0007669"/>
    <property type="project" value="InterPro"/>
</dbReference>
<evidence type="ECO:0000259" key="6">
    <source>
        <dbReference type="Pfam" id="PF10475"/>
    </source>
</evidence>